<dbReference type="PIRSF" id="PIRSF001554">
    <property type="entry name" value="SucCS_beta"/>
    <property type="match status" value="1"/>
</dbReference>
<dbReference type="SUPFAM" id="SSF52210">
    <property type="entry name" value="Succinyl-CoA synthetase domains"/>
    <property type="match status" value="1"/>
</dbReference>
<evidence type="ECO:0000256" key="5">
    <source>
        <dbReference type="ARBA" id="ARBA00022723"/>
    </source>
</evidence>
<dbReference type="PANTHER" id="PTHR11815:SF10">
    <property type="entry name" value="SUCCINATE--COA LIGASE [GDP-FORMING] SUBUNIT BETA, MITOCHONDRIAL"/>
    <property type="match status" value="1"/>
</dbReference>
<evidence type="ECO:0000256" key="8">
    <source>
        <dbReference type="PROSITE-ProRule" id="PRU00409"/>
    </source>
</evidence>
<comment type="similarity">
    <text evidence="2">Belongs to the succinate/malate CoA ligase beta subunit family.</text>
</comment>
<dbReference type="Gene3D" id="3.30.470.20">
    <property type="entry name" value="ATP-grasp fold, B domain"/>
    <property type="match status" value="1"/>
</dbReference>
<evidence type="ECO:0000256" key="3">
    <source>
        <dbReference type="ARBA" id="ARBA00022532"/>
    </source>
</evidence>
<keyword evidence="3" id="KW-0816">Tricarboxylic acid cycle</keyword>
<dbReference type="RefSeq" id="WP_144351020.1">
    <property type="nucleotide sequence ID" value="NZ_CP036259.1"/>
</dbReference>
<dbReference type="InterPro" id="IPR005809">
    <property type="entry name" value="Succ_CoA_ligase-like_bsu"/>
</dbReference>
<evidence type="ECO:0000256" key="2">
    <source>
        <dbReference type="ARBA" id="ARBA00009182"/>
    </source>
</evidence>
<dbReference type="AlphaFoldDB" id="A0A517DVZ7"/>
<keyword evidence="8" id="KW-0067">ATP-binding</keyword>
<dbReference type="PANTHER" id="PTHR11815">
    <property type="entry name" value="SUCCINYL-COA SYNTHETASE BETA CHAIN"/>
    <property type="match status" value="1"/>
</dbReference>
<dbReference type="KEGG" id="sted:SPTER_29250"/>
<evidence type="ECO:0000256" key="7">
    <source>
        <dbReference type="ARBA" id="ARBA00022842"/>
    </source>
</evidence>
<evidence type="ECO:0000313" key="11">
    <source>
        <dbReference type="Proteomes" id="UP000320776"/>
    </source>
</evidence>
<dbReference type="EC" id="6.2.1.4" evidence="10"/>
<dbReference type="OrthoDB" id="9802602at2"/>
<evidence type="ECO:0000256" key="1">
    <source>
        <dbReference type="ARBA" id="ARBA00001946"/>
    </source>
</evidence>
<dbReference type="NCBIfam" id="TIGR01016">
    <property type="entry name" value="sucCoAbeta"/>
    <property type="match status" value="1"/>
</dbReference>
<proteinExistence type="inferred from homology"/>
<dbReference type="InterPro" id="IPR013815">
    <property type="entry name" value="ATP_grasp_subdomain_1"/>
</dbReference>
<dbReference type="Pfam" id="PF08442">
    <property type="entry name" value="ATP-grasp_2"/>
    <property type="match status" value="1"/>
</dbReference>
<dbReference type="GO" id="GO:0046872">
    <property type="term" value="F:metal ion binding"/>
    <property type="evidence" value="ECO:0007669"/>
    <property type="project" value="UniProtKB-KW"/>
</dbReference>
<dbReference type="Proteomes" id="UP000320776">
    <property type="component" value="Chromosome"/>
</dbReference>
<evidence type="ECO:0000259" key="9">
    <source>
        <dbReference type="PROSITE" id="PS50975"/>
    </source>
</evidence>
<keyword evidence="5" id="KW-0479">Metal-binding</keyword>
<dbReference type="PROSITE" id="PS50975">
    <property type="entry name" value="ATP_GRASP"/>
    <property type="match status" value="1"/>
</dbReference>
<feature type="domain" description="ATP-grasp" evidence="9">
    <location>
        <begin position="9"/>
        <end position="220"/>
    </location>
</feature>
<protein>
    <submittedName>
        <fullName evidence="10">Succinate--CoA ligase [GDP-forming] subunit beta</fullName>
        <ecNumber evidence="10">6.2.1.4</ecNumber>
    </submittedName>
</protein>
<dbReference type="GO" id="GO:0006099">
    <property type="term" value="P:tricarboxylic acid cycle"/>
    <property type="evidence" value="ECO:0007669"/>
    <property type="project" value="UniProtKB-KW"/>
</dbReference>
<keyword evidence="11" id="KW-1185">Reference proteome</keyword>
<dbReference type="InterPro" id="IPR016102">
    <property type="entry name" value="Succinyl-CoA_synth-like"/>
</dbReference>
<reference evidence="10 11" key="1">
    <citation type="submission" date="2019-02" db="EMBL/GenBank/DDBJ databases">
        <title>Closed genome of Sporomusa termitida DSM 4440.</title>
        <authorList>
            <person name="Poehlein A."/>
            <person name="Daniel R."/>
        </authorList>
    </citation>
    <scope>NUCLEOTIDE SEQUENCE [LARGE SCALE GENOMIC DNA]</scope>
    <source>
        <strain evidence="10 11">DSM 4440</strain>
    </source>
</reference>
<evidence type="ECO:0000256" key="6">
    <source>
        <dbReference type="ARBA" id="ARBA00022741"/>
    </source>
</evidence>
<keyword evidence="6 8" id="KW-0547">Nucleotide-binding</keyword>
<dbReference type="GO" id="GO:0042709">
    <property type="term" value="C:succinate-CoA ligase complex"/>
    <property type="evidence" value="ECO:0007669"/>
    <property type="project" value="TreeGrafter"/>
</dbReference>
<accession>A0A517DVZ7</accession>
<dbReference type="GO" id="GO:0005524">
    <property type="term" value="F:ATP binding"/>
    <property type="evidence" value="ECO:0007669"/>
    <property type="project" value="UniProtKB-UniRule"/>
</dbReference>
<organism evidence="10 11">
    <name type="scientific">Sporomusa termitida</name>
    <dbReference type="NCBI Taxonomy" id="2377"/>
    <lineage>
        <taxon>Bacteria</taxon>
        <taxon>Bacillati</taxon>
        <taxon>Bacillota</taxon>
        <taxon>Negativicutes</taxon>
        <taxon>Selenomonadales</taxon>
        <taxon>Sporomusaceae</taxon>
        <taxon>Sporomusa</taxon>
    </lineage>
</organism>
<dbReference type="EMBL" id="CP036259">
    <property type="protein sequence ID" value="QDR81539.1"/>
    <property type="molecule type" value="Genomic_DNA"/>
</dbReference>
<gene>
    <name evidence="10" type="primary">sucC</name>
    <name evidence="10" type="ORF">SPTER_29250</name>
</gene>
<dbReference type="InterPro" id="IPR005811">
    <property type="entry name" value="SUCC_ACL_C"/>
</dbReference>
<dbReference type="InterPro" id="IPR011761">
    <property type="entry name" value="ATP-grasp"/>
</dbReference>
<name>A0A517DVZ7_9FIRM</name>
<dbReference type="FunFam" id="3.30.470.20:FF:000002">
    <property type="entry name" value="Succinate--CoA ligase [ADP-forming] subunit beta"/>
    <property type="match status" value="1"/>
</dbReference>
<evidence type="ECO:0000256" key="4">
    <source>
        <dbReference type="ARBA" id="ARBA00022598"/>
    </source>
</evidence>
<comment type="cofactor">
    <cofactor evidence="1">
        <name>Mg(2+)</name>
        <dbReference type="ChEBI" id="CHEBI:18420"/>
    </cofactor>
</comment>
<sequence>MKLYEFQGKALFNKGGIKTPEGTVIHSTAEIPDKTYAVSYPAMVKAQVLAGGRGKAGGVKRAMNPQAAAGFTGQLLGADLKDCKIDAILIEECVPFVEEYYLSITLDSASRMPVVIFSKHGGVDIEEVAATQPERIAKVSIDPLIGLQDFYFEAIFRKAELAEPEIKKRIKEVITSLYALFNDYDCMLVEINPLMKLQDGSIIAADAKVDIDDSGVYRHPDLVVWREEMAVGELIKQAKAVNFLYIDCEPDGTVGVISNGSGMIMSCVDWITKQGGKVACALDLGGGATADRVAEGIRILAQNPSVKAILISIFGGITRCDEIAGGIIKAVEKIPVPIVAKLDGTNKEAGMKLLVDANRTDITIGYSIKEAAEKVLKAQN</sequence>
<dbReference type="InterPro" id="IPR013650">
    <property type="entry name" value="ATP-grasp_succ-CoA_synth-type"/>
</dbReference>
<keyword evidence="4 10" id="KW-0436">Ligase</keyword>
<dbReference type="NCBIfam" id="NF001913">
    <property type="entry name" value="PRK00696.1"/>
    <property type="match status" value="1"/>
</dbReference>
<evidence type="ECO:0000313" key="10">
    <source>
        <dbReference type="EMBL" id="QDR81539.1"/>
    </source>
</evidence>
<dbReference type="SUPFAM" id="SSF56059">
    <property type="entry name" value="Glutathione synthetase ATP-binding domain-like"/>
    <property type="match status" value="1"/>
</dbReference>
<dbReference type="Pfam" id="PF00549">
    <property type="entry name" value="Ligase_CoA"/>
    <property type="match status" value="1"/>
</dbReference>
<dbReference type="GO" id="GO:0004775">
    <property type="term" value="F:succinate-CoA ligase (ADP-forming) activity"/>
    <property type="evidence" value="ECO:0007669"/>
    <property type="project" value="TreeGrafter"/>
</dbReference>
<keyword evidence="7" id="KW-0460">Magnesium</keyword>
<dbReference type="Gene3D" id="3.30.1490.20">
    <property type="entry name" value="ATP-grasp fold, A domain"/>
    <property type="match status" value="1"/>
</dbReference>
<dbReference type="GO" id="GO:0006104">
    <property type="term" value="P:succinyl-CoA metabolic process"/>
    <property type="evidence" value="ECO:0007669"/>
    <property type="project" value="TreeGrafter"/>
</dbReference>
<dbReference type="Gene3D" id="3.40.50.261">
    <property type="entry name" value="Succinyl-CoA synthetase domains"/>
    <property type="match status" value="1"/>
</dbReference>
<dbReference type="GO" id="GO:0004776">
    <property type="term" value="F:succinate-CoA ligase (GDP-forming) activity"/>
    <property type="evidence" value="ECO:0007669"/>
    <property type="project" value="UniProtKB-EC"/>
</dbReference>